<keyword evidence="7" id="KW-0479">Metal-binding</keyword>
<feature type="transmembrane region" description="Helical" evidence="8">
    <location>
        <begin position="68"/>
        <end position="85"/>
    </location>
</feature>
<feature type="transmembrane region" description="Helical" evidence="8">
    <location>
        <begin position="180"/>
        <end position="198"/>
    </location>
</feature>
<feature type="transmembrane region" description="Helical" evidence="8">
    <location>
        <begin position="210"/>
        <end position="230"/>
    </location>
</feature>
<organism evidence="9 10">
    <name type="scientific">Halioglobus japonicus</name>
    <dbReference type="NCBI Taxonomy" id="930805"/>
    <lineage>
        <taxon>Bacteria</taxon>
        <taxon>Pseudomonadati</taxon>
        <taxon>Pseudomonadota</taxon>
        <taxon>Gammaproteobacteria</taxon>
        <taxon>Cellvibrionales</taxon>
        <taxon>Halieaceae</taxon>
        <taxon>Halioglobus</taxon>
    </lineage>
</organism>
<dbReference type="GO" id="GO:0005886">
    <property type="term" value="C:plasma membrane"/>
    <property type="evidence" value="ECO:0007669"/>
    <property type="project" value="UniProtKB-SubCell"/>
</dbReference>
<keyword evidence="3" id="KW-0808">Transferase</keyword>
<keyword evidence="2" id="KW-1003">Cell membrane</keyword>
<feature type="transmembrane region" description="Helical" evidence="8">
    <location>
        <begin position="290"/>
        <end position="309"/>
    </location>
</feature>
<evidence type="ECO:0000256" key="6">
    <source>
        <dbReference type="ARBA" id="ARBA00023136"/>
    </source>
</evidence>
<feature type="transmembrane region" description="Helical" evidence="8">
    <location>
        <begin position="157"/>
        <end position="174"/>
    </location>
</feature>
<dbReference type="GO" id="GO:0044038">
    <property type="term" value="P:cell wall macromolecule biosynthetic process"/>
    <property type="evidence" value="ECO:0007669"/>
    <property type="project" value="TreeGrafter"/>
</dbReference>
<comment type="cofactor">
    <cofactor evidence="7">
        <name>Mg(2+)</name>
        <dbReference type="ChEBI" id="CHEBI:18420"/>
    </cofactor>
</comment>
<evidence type="ECO:0000256" key="5">
    <source>
        <dbReference type="ARBA" id="ARBA00022989"/>
    </source>
</evidence>
<proteinExistence type="predicted"/>
<keyword evidence="6 8" id="KW-0472">Membrane</keyword>
<dbReference type="GO" id="GO:0009103">
    <property type="term" value="P:lipopolysaccharide biosynthetic process"/>
    <property type="evidence" value="ECO:0007669"/>
    <property type="project" value="TreeGrafter"/>
</dbReference>
<dbReference type="AlphaFoldDB" id="A0AAP8MBK6"/>
<dbReference type="Pfam" id="PF00953">
    <property type="entry name" value="Glycos_transf_4"/>
    <property type="match status" value="1"/>
</dbReference>
<dbReference type="GO" id="GO:0016780">
    <property type="term" value="F:phosphotransferase activity, for other substituted phosphate groups"/>
    <property type="evidence" value="ECO:0007669"/>
    <property type="project" value="InterPro"/>
</dbReference>
<evidence type="ECO:0000256" key="3">
    <source>
        <dbReference type="ARBA" id="ARBA00022679"/>
    </source>
</evidence>
<accession>A0AAP8MBK6</accession>
<keyword evidence="7" id="KW-0460">Magnesium</keyword>
<protein>
    <recommendedName>
        <fullName evidence="11">Undecaprenyl-phosphate alpha-N-acetylglucosaminyl 1-phosphate transferase</fullName>
    </recommendedName>
</protein>
<comment type="subcellular location">
    <subcellularLocation>
        <location evidence="1">Cell membrane</location>
        <topology evidence="1">Multi-pass membrane protein</topology>
    </subcellularLocation>
</comment>
<dbReference type="EMBL" id="PKUR01000005">
    <property type="protein sequence ID" value="PLW84775.1"/>
    <property type="molecule type" value="Genomic_DNA"/>
</dbReference>
<keyword evidence="5 8" id="KW-1133">Transmembrane helix</keyword>
<dbReference type="GO" id="GO:0046872">
    <property type="term" value="F:metal ion binding"/>
    <property type="evidence" value="ECO:0007669"/>
    <property type="project" value="UniProtKB-KW"/>
</dbReference>
<evidence type="ECO:0000256" key="2">
    <source>
        <dbReference type="ARBA" id="ARBA00022475"/>
    </source>
</evidence>
<feature type="transmembrane region" description="Helical" evidence="8">
    <location>
        <begin position="44"/>
        <end position="63"/>
    </location>
</feature>
<comment type="caution">
    <text evidence="9">The sequence shown here is derived from an EMBL/GenBank/DDBJ whole genome shotgun (WGS) entry which is preliminary data.</text>
</comment>
<evidence type="ECO:0000256" key="7">
    <source>
        <dbReference type="PIRSR" id="PIRSR600715-1"/>
    </source>
</evidence>
<name>A0AAP8MBK6_9GAMM</name>
<sequence length="350" mass="36710">MGVLILVLQVLLIALVLARASVSVGLRVGLLDHPDSRKSHVGAIPLSGGLAIFLTIITGSFLLGIPPFTWAMLAIAAFVFIIGVFDDVKHINPWIRLGIEYGAGIVLATWGGISIQNVGNLLAMGDIPLLLLAAPLTALSVAGLCNAYNMLDGIDGVSSSLVALPLAVLFGLAVNAGHPHANALLLMLIPIGVFLLFNLGPNNALLPKMFLGDSGSITLGFLVTAALVFFSQGETAIIEPVTALWLVCLPLMDMLATMLRRARKRLPLMEADRMHLHHTLVDTTGLGKRAALAVMVSYGAIAAAAGLALEALPAYVSLALYFLLFAIHCGFVIKAESLATKKPGKPALLP</sequence>
<feature type="binding site" evidence="7">
    <location>
        <position position="213"/>
    </location>
    <ligand>
        <name>Mg(2+)</name>
        <dbReference type="ChEBI" id="CHEBI:18420"/>
    </ligand>
</feature>
<dbReference type="PANTHER" id="PTHR22926:SF3">
    <property type="entry name" value="UNDECAPRENYL-PHOSPHATE ALPHA-N-ACETYLGLUCOSAMINYL 1-PHOSPHATE TRANSFERASE"/>
    <property type="match status" value="1"/>
</dbReference>
<feature type="transmembrane region" description="Helical" evidence="8">
    <location>
        <begin position="315"/>
        <end position="333"/>
    </location>
</feature>
<dbReference type="CDD" id="cd06853">
    <property type="entry name" value="GT_WecA_like"/>
    <property type="match status" value="1"/>
</dbReference>
<keyword evidence="4 8" id="KW-0812">Transmembrane</keyword>
<feature type="transmembrane region" description="Helical" evidence="8">
    <location>
        <begin position="127"/>
        <end position="145"/>
    </location>
</feature>
<gene>
    <name evidence="9" type="ORF">C0029_17395</name>
</gene>
<dbReference type="GO" id="GO:0071555">
    <property type="term" value="P:cell wall organization"/>
    <property type="evidence" value="ECO:0007669"/>
    <property type="project" value="TreeGrafter"/>
</dbReference>
<evidence type="ECO:0000256" key="1">
    <source>
        <dbReference type="ARBA" id="ARBA00004651"/>
    </source>
</evidence>
<dbReference type="InterPro" id="IPR000715">
    <property type="entry name" value="Glycosyl_transferase_4"/>
</dbReference>
<keyword evidence="10" id="KW-1185">Reference proteome</keyword>
<evidence type="ECO:0000256" key="8">
    <source>
        <dbReference type="SAM" id="Phobius"/>
    </source>
</evidence>
<evidence type="ECO:0000313" key="10">
    <source>
        <dbReference type="Proteomes" id="UP000235162"/>
    </source>
</evidence>
<evidence type="ECO:0008006" key="11">
    <source>
        <dbReference type="Google" id="ProtNLM"/>
    </source>
</evidence>
<evidence type="ECO:0000256" key="4">
    <source>
        <dbReference type="ARBA" id="ARBA00022692"/>
    </source>
</evidence>
<feature type="binding site" evidence="7">
    <location>
        <position position="149"/>
    </location>
    <ligand>
        <name>Mg(2+)</name>
        <dbReference type="ChEBI" id="CHEBI:18420"/>
    </ligand>
</feature>
<dbReference type="Proteomes" id="UP000235162">
    <property type="component" value="Unassembled WGS sequence"/>
</dbReference>
<feature type="transmembrane region" description="Helical" evidence="8">
    <location>
        <begin position="242"/>
        <end position="259"/>
    </location>
</feature>
<reference evidence="9 10" key="1">
    <citation type="submission" date="2018-01" db="EMBL/GenBank/DDBJ databases">
        <title>The draft genome sequence of Halioglobus japonicus S1-36.</title>
        <authorList>
            <person name="Du Z.-J."/>
            <person name="Shi M.-J."/>
        </authorList>
    </citation>
    <scope>NUCLEOTIDE SEQUENCE [LARGE SCALE GENOMIC DNA]</scope>
    <source>
        <strain evidence="9 10">S1-36</strain>
    </source>
</reference>
<evidence type="ECO:0000313" key="9">
    <source>
        <dbReference type="EMBL" id="PLW84775.1"/>
    </source>
</evidence>
<dbReference type="PANTHER" id="PTHR22926">
    <property type="entry name" value="PHOSPHO-N-ACETYLMURAMOYL-PENTAPEPTIDE-TRANSFERASE"/>
    <property type="match status" value="1"/>
</dbReference>